<keyword evidence="1" id="KW-0547">Nucleotide-binding</keyword>
<dbReference type="InterPro" id="IPR003833">
    <property type="entry name" value="CT_C_D"/>
</dbReference>
<evidence type="ECO:0000313" key="6">
    <source>
        <dbReference type="Proteomes" id="UP000198418"/>
    </source>
</evidence>
<evidence type="ECO:0000313" key="5">
    <source>
        <dbReference type="EMBL" id="SNB51565.1"/>
    </source>
</evidence>
<organism evidence="5 6">
    <name type="scientific">Rhodoblastus acidophilus</name>
    <name type="common">Rhodopseudomonas acidophila</name>
    <dbReference type="NCBI Taxonomy" id="1074"/>
    <lineage>
        <taxon>Bacteria</taxon>
        <taxon>Pseudomonadati</taxon>
        <taxon>Pseudomonadota</taxon>
        <taxon>Alphaproteobacteria</taxon>
        <taxon>Hyphomicrobiales</taxon>
        <taxon>Rhodoblastaceae</taxon>
        <taxon>Rhodoblastus</taxon>
    </lineage>
</organism>
<dbReference type="SUPFAM" id="SSF50891">
    <property type="entry name" value="Cyclophilin-like"/>
    <property type="match status" value="1"/>
</dbReference>
<dbReference type="SMART" id="SM00796">
    <property type="entry name" value="AHS1"/>
    <property type="match status" value="1"/>
</dbReference>
<dbReference type="Proteomes" id="UP000198418">
    <property type="component" value="Unassembled WGS sequence"/>
</dbReference>
<sequence length="220" mass="23536">MGDAAATLCFGAAIDPALNARAHAFCAALAAAPPPGLLEWAPAFASVTLWHDPDVLPFAALEDLCHRLIAAPAPPRTGESHELPFCAEGDFAPDLAEVAQVNGLSPGAWLDAFAHITFDVHMLGFLPGFAYLGGLPPYLDAPRLATPRKTVPARSVAVADGMCAAYPFASPGGWRLVGRTPLKMFDARALRPTLLAPGDRVRWRRIGLDEFFELEGQWRD</sequence>
<reference evidence="6" key="1">
    <citation type="submission" date="2017-06" db="EMBL/GenBank/DDBJ databases">
        <authorList>
            <person name="Varghese N."/>
            <person name="Submissions S."/>
        </authorList>
    </citation>
    <scope>NUCLEOTIDE SEQUENCE [LARGE SCALE GENOMIC DNA]</scope>
    <source>
        <strain evidence="6">DSM 137</strain>
    </source>
</reference>
<accession>A0A212PX53</accession>
<dbReference type="InterPro" id="IPR029000">
    <property type="entry name" value="Cyclophilin-like_dom_sf"/>
</dbReference>
<keyword evidence="3" id="KW-0067">ATP-binding</keyword>
<keyword evidence="2" id="KW-0378">Hydrolase</keyword>
<feature type="domain" description="Carboxyltransferase" evidence="4">
    <location>
        <begin position="1"/>
        <end position="195"/>
    </location>
</feature>
<dbReference type="GO" id="GO:0005524">
    <property type="term" value="F:ATP binding"/>
    <property type="evidence" value="ECO:0007669"/>
    <property type="project" value="UniProtKB-KW"/>
</dbReference>
<dbReference type="SUPFAM" id="SSF160467">
    <property type="entry name" value="PH0987 N-terminal domain-like"/>
    <property type="match status" value="1"/>
</dbReference>
<evidence type="ECO:0000256" key="2">
    <source>
        <dbReference type="ARBA" id="ARBA00022801"/>
    </source>
</evidence>
<dbReference type="GO" id="GO:0016787">
    <property type="term" value="F:hydrolase activity"/>
    <property type="evidence" value="ECO:0007669"/>
    <property type="project" value="UniProtKB-KW"/>
</dbReference>
<proteinExistence type="predicted"/>
<dbReference type="AlphaFoldDB" id="A0A212PX53"/>
<evidence type="ECO:0000256" key="1">
    <source>
        <dbReference type="ARBA" id="ARBA00022741"/>
    </source>
</evidence>
<dbReference type="InterPro" id="IPR010016">
    <property type="entry name" value="PxpB"/>
</dbReference>
<dbReference type="EMBL" id="FYDG01000001">
    <property type="protein sequence ID" value="SNB51565.1"/>
    <property type="molecule type" value="Genomic_DNA"/>
</dbReference>
<dbReference type="PANTHER" id="PTHR34698:SF2">
    <property type="entry name" value="5-OXOPROLINASE SUBUNIT B"/>
    <property type="match status" value="1"/>
</dbReference>
<protein>
    <submittedName>
        <fullName evidence="5">Sensor histidine kinase inhibitor, KipI family</fullName>
    </submittedName>
</protein>
<keyword evidence="6" id="KW-1185">Reference proteome</keyword>
<name>A0A212PX53_RHOAC</name>
<evidence type="ECO:0000256" key="3">
    <source>
        <dbReference type="ARBA" id="ARBA00022840"/>
    </source>
</evidence>
<gene>
    <name evidence="5" type="ORF">SAMN06265338_101103</name>
</gene>
<dbReference type="PANTHER" id="PTHR34698">
    <property type="entry name" value="5-OXOPROLINASE SUBUNIT B"/>
    <property type="match status" value="1"/>
</dbReference>
<evidence type="ECO:0000259" key="4">
    <source>
        <dbReference type="SMART" id="SM00796"/>
    </source>
</evidence>
<dbReference type="Gene3D" id="2.40.100.10">
    <property type="entry name" value="Cyclophilin-like"/>
    <property type="match status" value="1"/>
</dbReference>
<dbReference type="Gene3D" id="3.30.1360.40">
    <property type="match status" value="1"/>
</dbReference>
<dbReference type="Pfam" id="PF02682">
    <property type="entry name" value="CT_C_D"/>
    <property type="match status" value="1"/>
</dbReference>